<keyword evidence="2" id="KW-0698">rRNA processing</keyword>
<dbReference type="InterPro" id="IPR029063">
    <property type="entry name" value="SAM-dependent_MTases_sf"/>
</dbReference>
<sequence length="240" mass="25613">MERSGELPARVNKRLVELQAEYGLSEENLDQFRSILLSLAGEHAPTAVTDALEGINVHIADSLTALGLEDVKNAKTIADLGSGCGIPGLVLASALPESRVIAVDAQKRRCEFISNAAEAAGLKNVETVWSRAEEWDAGHGICDLVTARAMASLPVLVEYSSSLLREGGLMVAWKGKLEGDEKAQGAVAAELTGMSEPEVIQVEPWRGGGRRKLVLSRKIAPTPDRFPRRAGIAVKRPLGS</sequence>
<dbReference type="SUPFAM" id="SSF53335">
    <property type="entry name" value="S-adenosyl-L-methionine-dependent methyltransferases"/>
    <property type="match status" value="1"/>
</dbReference>
<dbReference type="Gene3D" id="3.40.50.150">
    <property type="entry name" value="Vaccinia Virus protein VP39"/>
    <property type="match status" value="1"/>
</dbReference>
<evidence type="ECO:0000256" key="2">
    <source>
        <dbReference type="ARBA" id="ARBA00022552"/>
    </source>
</evidence>
<organism evidence="4">
    <name type="scientific">freshwater metagenome</name>
    <dbReference type="NCBI Taxonomy" id="449393"/>
    <lineage>
        <taxon>unclassified sequences</taxon>
        <taxon>metagenomes</taxon>
        <taxon>ecological metagenomes</taxon>
    </lineage>
</organism>
<dbReference type="NCBIfam" id="TIGR00138">
    <property type="entry name" value="rsmG_gidB"/>
    <property type="match status" value="1"/>
</dbReference>
<dbReference type="Pfam" id="PF02527">
    <property type="entry name" value="GidB"/>
    <property type="match status" value="1"/>
</dbReference>
<evidence type="ECO:0000313" key="4">
    <source>
        <dbReference type="EMBL" id="CAB4869541.1"/>
    </source>
</evidence>
<proteinExistence type="inferred from homology"/>
<protein>
    <submittedName>
        <fullName evidence="4">Unannotated protein</fullName>
    </submittedName>
</protein>
<reference evidence="4" key="1">
    <citation type="submission" date="2020-05" db="EMBL/GenBank/DDBJ databases">
        <authorList>
            <person name="Chiriac C."/>
            <person name="Salcher M."/>
            <person name="Ghai R."/>
            <person name="Kavagutti S V."/>
        </authorList>
    </citation>
    <scope>NUCLEOTIDE SEQUENCE</scope>
</reference>
<dbReference type="EMBL" id="CAFBLU010000008">
    <property type="protein sequence ID" value="CAB4869541.1"/>
    <property type="molecule type" value="Genomic_DNA"/>
</dbReference>
<gene>
    <name evidence="4" type="ORF">UFOPK3444_00642</name>
</gene>
<evidence type="ECO:0000256" key="1">
    <source>
        <dbReference type="ARBA" id="ARBA00022490"/>
    </source>
</evidence>
<dbReference type="HAMAP" id="MF_00074">
    <property type="entry name" value="16SrRNA_methyltr_G"/>
    <property type="match status" value="1"/>
</dbReference>
<keyword evidence="3" id="KW-0808">Transferase</keyword>
<dbReference type="GO" id="GO:0005829">
    <property type="term" value="C:cytosol"/>
    <property type="evidence" value="ECO:0007669"/>
    <property type="project" value="TreeGrafter"/>
</dbReference>
<dbReference type="PIRSF" id="PIRSF003078">
    <property type="entry name" value="GidB"/>
    <property type="match status" value="1"/>
</dbReference>
<dbReference type="PANTHER" id="PTHR31760:SF0">
    <property type="entry name" value="S-ADENOSYL-L-METHIONINE-DEPENDENT METHYLTRANSFERASES SUPERFAMILY PROTEIN"/>
    <property type="match status" value="1"/>
</dbReference>
<dbReference type="CDD" id="cd02440">
    <property type="entry name" value="AdoMet_MTases"/>
    <property type="match status" value="1"/>
</dbReference>
<accession>A0A6J7DGR2</accession>
<dbReference type="GO" id="GO:0070043">
    <property type="term" value="F:rRNA (guanine-N7-)-methyltransferase activity"/>
    <property type="evidence" value="ECO:0007669"/>
    <property type="project" value="TreeGrafter"/>
</dbReference>
<dbReference type="AlphaFoldDB" id="A0A6J7DGR2"/>
<name>A0A6J7DGR2_9ZZZZ</name>
<keyword evidence="1" id="KW-0963">Cytoplasm</keyword>
<dbReference type="PANTHER" id="PTHR31760">
    <property type="entry name" value="S-ADENOSYL-L-METHIONINE-DEPENDENT METHYLTRANSFERASES SUPERFAMILY PROTEIN"/>
    <property type="match status" value="1"/>
</dbReference>
<dbReference type="InterPro" id="IPR003682">
    <property type="entry name" value="rRNA_ssu_MeTfrase_G"/>
</dbReference>
<evidence type="ECO:0000256" key="3">
    <source>
        <dbReference type="ARBA" id="ARBA00022679"/>
    </source>
</evidence>